<dbReference type="Proteomes" id="UP000272474">
    <property type="component" value="Unassembled WGS sequence"/>
</dbReference>
<organism evidence="1 2">
    <name type="scientific">Streptomyces hoynatensis</name>
    <dbReference type="NCBI Taxonomy" id="1141874"/>
    <lineage>
        <taxon>Bacteria</taxon>
        <taxon>Bacillati</taxon>
        <taxon>Actinomycetota</taxon>
        <taxon>Actinomycetes</taxon>
        <taxon>Kitasatosporales</taxon>
        <taxon>Streptomycetaceae</taxon>
        <taxon>Streptomyces</taxon>
    </lineage>
</organism>
<dbReference type="RefSeq" id="WP_120684906.1">
    <property type="nucleotide sequence ID" value="NZ_RBAL01000031.1"/>
</dbReference>
<comment type="caution">
    <text evidence="1">The sequence shown here is derived from an EMBL/GenBank/DDBJ whole genome shotgun (WGS) entry which is preliminary data.</text>
</comment>
<keyword evidence="2" id="KW-1185">Reference proteome</keyword>
<dbReference type="AlphaFoldDB" id="A0A3A9YMX4"/>
<dbReference type="OrthoDB" id="9802039at2"/>
<reference evidence="1 2" key="1">
    <citation type="journal article" date="2014" name="Int. J. Syst. Evol. Microbiol.">
        <title>Streptomyces hoynatensis sp. nov., isolated from deep marine sediment.</title>
        <authorList>
            <person name="Veyisoglu A."/>
            <person name="Sahin N."/>
        </authorList>
    </citation>
    <scope>NUCLEOTIDE SEQUENCE [LARGE SCALE GENOMIC DNA]</scope>
    <source>
        <strain evidence="1 2">KCTC 29097</strain>
    </source>
</reference>
<dbReference type="Gene3D" id="1.10.1660.10">
    <property type="match status" value="1"/>
</dbReference>
<accession>A0A3A9YMX4</accession>
<gene>
    <name evidence="1" type="ORF">D7294_29645</name>
</gene>
<dbReference type="SUPFAM" id="SSF46955">
    <property type="entry name" value="Putative DNA-binding domain"/>
    <property type="match status" value="1"/>
</dbReference>
<proteinExistence type="predicted"/>
<sequence length="83" mass="9045">MQGTAMMSLPEIAALIAGDRDDEDWRAAVAGCLAACEEQLARLAQARGYLNHLLTCPSAHPVDTCPYLAEEIDDWLEERRTGG</sequence>
<protein>
    <submittedName>
        <fullName evidence="1">Uncharacterized protein</fullName>
    </submittedName>
</protein>
<dbReference type="InterPro" id="IPR009061">
    <property type="entry name" value="DNA-bd_dom_put_sf"/>
</dbReference>
<dbReference type="EMBL" id="RBAL01000031">
    <property type="protein sequence ID" value="RKN36774.1"/>
    <property type="molecule type" value="Genomic_DNA"/>
</dbReference>
<name>A0A3A9YMX4_9ACTN</name>
<evidence type="ECO:0000313" key="2">
    <source>
        <dbReference type="Proteomes" id="UP000272474"/>
    </source>
</evidence>
<evidence type="ECO:0000313" key="1">
    <source>
        <dbReference type="EMBL" id="RKN36774.1"/>
    </source>
</evidence>